<gene>
    <name evidence="1" type="ORF">ARMGADRAFT_1034377</name>
</gene>
<organism evidence="1 2">
    <name type="scientific">Armillaria gallica</name>
    <name type="common">Bulbous honey fungus</name>
    <name type="synonym">Armillaria bulbosa</name>
    <dbReference type="NCBI Taxonomy" id="47427"/>
    <lineage>
        <taxon>Eukaryota</taxon>
        <taxon>Fungi</taxon>
        <taxon>Dikarya</taxon>
        <taxon>Basidiomycota</taxon>
        <taxon>Agaricomycotina</taxon>
        <taxon>Agaricomycetes</taxon>
        <taxon>Agaricomycetidae</taxon>
        <taxon>Agaricales</taxon>
        <taxon>Marasmiineae</taxon>
        <taxon>Physalacriaceae</taxon>
        <taxon>Armillaria</taxon>
    </lineage>
</organism>
<keyword evidence="2" id="KW-1185">Reference proteome</keyword>
<sequence>MSLLQELHFNTTAPHCSPVHFKNQTSPMHDCSNNKNIHTNIDLRLYCRPLFQPATPLMSSDDTPTGNLTFTLLPADGFPEIQDWTKSGTVINLSNHITQITNSLTSAIQGITGNKNICLLPPVLTHGPAKRQRDCLISQQFWSINIITFFVISFTPKPLMYLTTIHKLTHPIRLVDQDQVQ</sequence>
<dbReference type="EMBL" id="KZ293675">
    <property type="protein sequence ID" value="PBK88106.1"/>
    <property type="molecule type" value="Genomic_DNA"/>
</dbReference>
<reference evidence="2" key="1">
    <citation type="journal article" date="2017" name="Nat. Ecol. Evol.">
        <title>Genome expansion and lineage-specific genetic innovations in the forest pathogenic fungi Armillaria.</title>
        <authorList>
            <person name="Sipos G."/>
            <person name="Prasanna A.N."/>
            <person name="Walter M.C."/>
            <person name="O'Connor E."/>
            <person name="Balint B."/>
            <person name="Krizsan K."/>
            <person name="Kiss B."/>
            <person name="Hess J."/>
            <person name="Varga T."/>
            <person name="Slot J."/>
            <person name="Riley R."/>
            <person name="Boka B."/>
            <person name="Rigling D."/>
            <person name="Barry K."/>
            <person name="Lee J."/>
            <person name="Mihaltcheva S."/>
            <person name="LaButti K."/>
            <person name="Lipzen A."/>
            <person name="Waldron R."/>
            <person name="Moloney N.M."/>
            <person name="Sperisen C."/>
            <person name="Kredics L."/>
            <person name="Vagvoelgyi C."/>
            <person name="Patrignani A."/>
            <person name="Fitzpatrick D."/>
            <person name="Nagy I."/>
            <person name="Doyle S."/>
            <person name="Anderson J.B."/>
            <person name="Grigoriev I.V."/>
            <person name="Gueldener U."/>
            <person name="Muensterkoetter M."/>
            <person name="Nagy L.G."/>
        </authorList>
    </citation>
    <scope>NUCLEOTIDE SEQUENCE [LARGE SCALE GENOMIC DNA]</scope>
    <source>
        <strain evidence="2">Ar21-2</strain>
    </source>
</reference>
<evidence type="ECO:0000313" key="1">
    <source>
        <dbReference type="EMBL" id="PBK88106.1"/>
    </source>
</evidence>
<dbReference type="InParanoid" id="A0A2H3DKZ1"/>
<evidence type="ECO:0000313" key="2">
    <source>
        <dbReference type="Proteomes" id="UP000217790"/>
    </source>
</evidence>
<name>A0A2H3DKZ1_ARMGA</name>
<proteinExistence type="predicted"/>
<dbReference type="AlphaFoldDB" id="A0A2H3DKZ1"/>
<dbReference type="Proteomes" id="UP000217790">
    <property type="component" value="Unassembled WGS sequence"/>
</dbReference>
<protein>
    <submittedName>
        <fullName evidence="1">Uncharacterized protein</fullName>
    </submittedName>
</protein>
<accession>A0A2H3DKZ1</accession>